<accession>A0A8X6F4K5</accession>
<name>A0A8X6F4K5_TRICU</name>
<evidence type="ECO:0000313" key="1">
    <source>
        <dbReference type="EMBL" id="GFQ71005.1"/>
    </source>
</evidence>
<dbReference type="AlphaFoldDB" id="A0A8X6F4K5"/>
<protein>
    <submittedName>
        <fullName evidence="1">RPA-related protein RADX</fullName>
    </submittedName>
</protein>
<comment type="caution">
    <text evidence="1">The sequence shown here is derived from an EMBL/GenBank/DDBJ whole genome shotgun (WGS) entry which is preliminary data.</text>
</comment>
<dbReference type="GO" id="GO:0003697">
    <property type="term" value="F:single-stranded DNA binding"/>
    <property type="evidence" value="ECO:0007669"/>
    <property type="project" value="InterPro"/>
</dbReference>
<dbReference type="Proteomes" id="UP000887116">
    <property type="component" value="Unassembled WGS sequence"/>
</dbReference>
<dbReference type="PANTHER" id="PTHR14944">
    <property type="entry name" value="RPA-RELATED PROTEIN RADX"/>
    <property type="match status" value="1"/>
</dbReference>
<feature type="non-terminal residue" evidence="1">
    <location>
        <position position="1"/>
    </location>
</feature>
<keyword evidence="2" id="KW-1185">Reference proteome</keyword>
<dbReference type="InterPro" id="IPR040893">
    <property type="entry name" value="RADX"/>
</dbReference>
<dbReference type="Pfam" id="PF17659">
    <property type="entry name" value="RADX"/>
    <property type="match status" value="1"/>
</dbReference>
<gene>
    <name evidence="1" type="primary">RADX</name>
    <name evidence="1" type="ORF">TNCT_522141</name>
</gene>
<dbReference type="OrthoDB" id="6409301at2759"/>
<evidence type="ECO:0000313" key="2">
    <source>
        <dbReference type="Proteomes" id="UP000887116"/>
    </source>
</evidence>
<reference evidence="1" key="1">
    <citation type="submission" date="2020-07" db="EMBL/GenBank/DDBJ databases">
        <title>Multicomponent nature underlies the extraordinary mechanical properties of spider dragline silk.</title>
        <authorList>
            <person name="Kono N."/>
            <person name="Nakamura H."/>
            <person name="Mori M."/>
            <person name="Yoshida Y."/>
            <person name="Ohtoshi R."/>
            <person name="Malay A.D."/>
            <person name="Moran D.A.P."/>
            <person name="Tomita M."/>
            <person name="Numata K."/>
            <person name="Arakawa K."/>
        </authorList>
    </citation>
    <scope>NUCLEOTIDE SEQUENCE</scope>
</reference>
<sequence length="239" mass="27738">MAGSLKNFRAVLREYKLISDSSRIPGEFQVIGIYCYSADSNFLKALTPRLDENAKEVIYLYDVLLTDGTEKLKCFLALPLGHLIQKNIIKVGSYVQIQKAKLCYLEGEYNDSHIVQYVFLEAIKVLEYSVITFPVLNDLRFVESTNYREIQFVPLVTGRKCYTYPWVPVYPYGDEWRNNGPSEFSNGTDSPQNIFILQNIADDWMRMPKPYPTVFVRVLARGMLYYFGFNKNDKPHPFM</sequence>
<organism evidence="1 2">
    <name type="scientific">Trichonephila clavata</name>
    <name type="common">Joro spider</name>
    <name type="synonym">Nephila clavata</name>
    <dbReference type="NCBI Taxonomy" id="2740835"/>
    <lineage>
        <taxon>Eukaryota</taxon>
        <taxon>Metazoa</taxon>
        <taxon>Ecdysozoa</taxon>
        <taxon>Arthropoda</taxon>
        <taxon>Chelicerata</taxon>
        <taxon>Arachnida</taxon>
        <taxon>Araneae</taxon>
        <taxon>Araneomorphae</taxon>
        <taxon>Entelegynae</taxon>
        <taxon>Araneoidea</taxon>
        <taxon>Nephilidae</taxon>
        <taxon>Trichonephila</taxon>
    </lineage>
</organism>
<proteinExistence type="predicted"/>
<dbReference type="PANTHER" id="PTHR14944:SF2">
    <property type="entry name" value="RPA-RELATED PROTEIN RADX"/>
    <property type="match status" value="1"/>
</dbReference>
<dbReference type="EMBL" id="BMAO01030888">
    <property type="protein sequence ID" value="GFQ71005.1"/>
    <property type="molecule type" value="Genomic_DNA"/>
</dbReference>